<proteinExistence type="predicted"/>
<protein>
    <recommendedName>
        <fullName evidence="2">Protein-L-isoaspartate O-methyltransferase</fullName>
    </recommendedName>
</protein>
<name>A0A455T1C6_9CHLR</name>
<organism evidence="1">
    <name type="scientific">Thermogemmatispora argillosa</name>
    <dbReference type="NCBI Taxonomy" id="2045280"/>
    <lineage>
        <taxon>Bacteria</taxon>
        <taxon>Bacillati</taxon>
        <taxon>Chloroflexota</taxon>
        <taxon>Ktedonobacteria</taxon>
        <taxon>Thermogemmatisporales</taxon>
        <taxon>Thermogemmatisporaceae</taxon>
        <taxon>Thermogemmatispora</taxon>
    </lineage>
</organism>
<dbReference type="Gene3D" id="3.40.50.150">
    <property type="entry name" value="Vaccinia Virus protein VP39"/>
    <property type="match status" value="1"/>
</dbReference>
<reference evidence="1" key="1">
    <citation type="submission" date="2018-12" db="EMBL/GenBank/DDBJ databases">
        <title>Novel natural products biosynthetic potential of the class Ktedonobacteria.</title>
        <authorList>
            <person name="Zheng Y."/>
            <person name="Saitou A."/>
            <person name="Wang C.M."/>
            <person name="Toyoda A."/>
            <person name="Minakuchi Y."/>
            <person name="Sekiguchi Y."/>
            <person name="Ueda K."/>
            <person name="Takano H."/>
            <person name="Sakai Y."/>
            <person name="Yokota A."/>
            <person name="Yabe S."/>
        </authorList>
    </citation>
    <scope>NUCLEOTIDE SEQUENCE</scope>
    <source>
        <strain evidence="1">A3-2</strain>
    </source>
</reference>
<evidence type="ECO:0000313" key="1">
    <source>
        <dbReference type="EMBL" id="BBH92235.1"/>
    </source>
</evidence>
<evidence type="ECO:0008006" key="2">
    <source>
        <dbReference type="Google" id="ProtNLM"/>
    </source>
</evidence>
<dbReference type="SUPFAM" id="SSF53335">
    <property type="entry name" value="S-adenosyl-L-methionine-dependent methyltransferases"/>
    <property type="match status" value="1"/>
</dbReference>
<sequence>MGQRVLEVGTGTEYNAALLAWLTGEPQRMVTMEVVPDLAAQARQAL</sequence>
<dbReference type="InterPro" id="IPR029063">
    <property type="entry name" value="SAM-dependent_MTases_sf"/>
</dbReference>
<dbReference type="AlphaFoldDB" id="A0A455T1C6"/>
<dbReference type="EMBL" id="AP019377">
    <property type="protein sequence ID" value="BBH92235.1"/>
    <property type="molecule type" value="Genomic_DNA"/>
</dbReference>
<accession>A0A455T1C6</accession>
<dbReference type="Pfam" id="PF01135">
    <property type="entry name" value="PCMT"/>
    <property type="match status" value="1"/>
</dbReference>
<gene>
    <name evidence="1" type="ORF">KTA_04340</name>
</gene>